<feature type="coiled-coil region" evidence="1">
    <location>
        <begin position="9"/>
        <end position="55"/>
    </location>
</feature>
<evidence type="ECO:0008006" key="4">
    <source>
        <dbReference type="Google" id="ProtNLM"/>
    </source>
</evidence>
<dbReference type="Proteomes" id="UP000029640">
    <property type="component" value="Unassembled WGS sequence"/>
</dbReference>
<dbReference type="Pfam" id="PF20027">
    <property type="entry name" value="DUF6435"/>
    <property type="match status" value="1"/>
</dbReference>
<protein>
    <recommendedName>
        <fullName evidence="4">Lacal_2735 family protein</fullName>
    </recommendedName>
</protein>
<keyword evidence="3" id="KW-1185">Reference proteome</keyword>
<dbReference type="HOGENOM" id="CLU_210182_0_0_6"/>
<proteinExistence type="predicted"/>
<evidence type="ECO:0000256" key="1">
    <source>
        <dbReference type="SAM" id="Coils"/>
    </source>
</evidence>
<reference evidence="2 3" key="1">
    <citation type="journal article" date="2014" name="Genome Announc.">
        <title>Genome Sequence of Gammaproteobacterial Pseudohaliea rubra Type Strain DSM 19751, Isolated from Coastal Seawater of the Mediterranean Sea.</title>
        <authorList>
            <person name="Spring S."/>
            <person name="Fiebig A."/>
            <person name="Riedel T."/>
            <person name="Goker M."/>
            <person name="Klenk H.P."/>
        </authorList>
    </citation>
    <scope>NUCLEOTIDE SEQUENCE [LARGE SCALE GENOMIC DNA]</scope>
    <source>
        <strain evidence="2 3">DSM 19751</strain>
    </source>
</reference>
<name>A0A095XY16_9GAMM</name>
<dbReference type="InterPro" id="IPR045493">
    <property type="entry name" value="DUF6435"/>
</dbReference>
<keyword evidence="1" id="KW-0175">Coiled coil</keyword>
<accession>A0A095XY16</accession>
<comment type="caution">
    <text evidence="2">The sequence shown here is derived from an EMBL/GenBank/DDBJ whole genome shotgun (WGS) entry which is preliminary data.</text>
</comment>
<dbReference type="STRING" id="1265313.HRUBRA_00785"/>
<evidence type="ECO:0000313" key="2">
    <source>
        <dbReference type="EMBL" id="KGE04626.1"/>
    </source>
</evidence>
<dbReference type="EMBL" id="AUVB01000023">
    <property type="protein sequence ID" value="KGE04626.1"/>
    <property type="molecule type" value="Genomic_DNA"/>
</dbReference>
<organism evidence="2 3">
    <name type="scientific">Pseudohaliea rubra DSM 19751</name>
    <dbReference type="NCBI Taxonomy" id="1265313"/>
    <lineage>
        <taxon>Bacteria</taxon>
        <taxon>Pseudomonadati</taxon>
        <taxon>Pseudomonadota</taxon>
        <taxon>Gammaproteobacteria</taxon>
        <taxon>Cellvibrionales</taxon>
        <taxon>Halieaceae</taxon>
        <taxon>Pseudohaliea</taxon>
    </lineage>
</organism>
<dbReference type="NCBIfam" id="NF033487">
    <property type="entry name" value="Lacal_2735_fam"/>
    <property type="match status" value="1"/>
</dbReference>
<evidence type="ECO:0000313" key="3">
    <source>
        <dbReference type="Proteomes" id="UP000029640"/>
    </source>
</evidence>
<sequence>MGLFRKNPVKKLQQEHEALLTKAFQAQRNGDIRLYSTLTAEAEALRTKIETLKNESED</sequence>
<dbReference type="eggNOG" id="ENOG5031NQ5">
    <property type="taxonomic scope" value="Bacteria"/>
</dbReference>
<dbReference type="AlphaFoldDB" id="A0A095XY16"/>
<gene>
    <name evidence="2" type="ORF">HRUBRA_00785</name>
</gene>